<keyword evidence="1" id="KW-0175">Coiled coil</keyword>
<feature type="compositionally biased region" description="Low complexity" evidence="2">
    <location>
        <begin position="15"/>
        <end position="31"/>
    </location>
</feature>
<comment type="caution">
    <text evidence="3">The sequence shown here is derived from an EMBL/GenBank/DDBJ whole genome shotgun (WGS) entry which is preliminary data.</text>
</comment>
<sequence>MSEPSADAGDAEAVPAQQKDLDQQLQPQGQAVGEAGGSPPTEEAVPTEQTEEVVEAPAGDAAAGTPSTGTADGSTGGGSTDDDSTGSGSSDDDTIAEKLAQLETDATAARTKKNQADVALADLENRLTTLRAVQKDAETAATAYTAAYDALAREDTAYGEYLESQEEGLRRQLGEDGVAGVEALVKERSERTKKLDRRTRKAARTLASAESRRDRLKDRVKKRSDALAGWKKLTATVTAQHTELKTRREEIAKARQAGEYALAYWLLGSAAARRKSFGDGPRLIPPKDLEPKLLDAVTALADAQKALTDAETAAATAKADLAAATKARDKHRAESEAQLRESLRTAGTHATTGESNA</sequence>
<keyword evidence="4" id="KW-1185">Reference proteome</keyword>
<evidence type="ECO:0000256" key="1">
    <source>
        <dbReference type="SAM" id="Coils"/>
    </source>
</evidence>
<feature type="region of interest" description="Disordered" evidence="2">
    <location>
        <begin position="325"/>
        <end position="357"/>
    </location>
</feature>
<feature type="compositionally biased region" description="Low complexity" evidence="2">
    <location>
        <begin position="56"/>
        <end position="73"/>
    </location>
</feature>
<dbReference type="EMBL" id="RKRA01000001">
    <property type="protein sequence ID" value="RPF29002.1"/>
    <property type="molecule type" value="Genomic_DNA"/>
</dbReference>
<proteinExistence type="predicted"/>
<accession>A0A3N4ZU32</accession>
<feature type="compositionally biased region" description="Polar residues" evidence="2">
    <location>
        <begin position="348"/>
        <end position="357"/>
    </location>
</feature>
<name>A0A3N4ZU32_9MICO</name>
<dbReference type="RefSeq" id="WP_123919633.1">
    <property type="nucleotide sequence ID" value="NZ_RKRA01000001.1"/>
</dbReference>
<reference evidence="3 4" key="1">
    <citation type="submission" date="2018-11" db="EMBL/GenBank/DDBJ databases">
        <title>Sequencing the genomes of 1000 actinobacteria strains.</title>
        <authorList>
            <person name="Klenk H.-P."/>
        </authorList>
    </citation>
    <scope>NUCLEOTIDE SEQUENCE [LARGE SCALE GENOMIC DNA]</scope>
    <source>
        <strain evidence="3 4">DSM 14418</strain>
    </source>
</reference>
<feature type="coiled-coil region" evidence="1">
    <location>
        <begin position="199"/>
        <end position="226"/>
    </location>
</feature>
<feature type="compositionally biased region" description="Acidic residues" evidence="2">
    <location>
        <begin position="80"/>
        <end position="94"/>
    </location>
</feature>
<feature type="region of interest" description="Disordered" evidence="2">
    <location>
        <begin position="1"/>
        <end position="99"/>
    </location>
</feature>
<evidence type="ECO:0000256" key="2">
    <source>
        <dbReference type="SAM" id="MobiDB-lite"/>
    </source>
</evidence>
<dbReference type="OrthoDB" id="9989722at2"/>
<protein>
    <submittedName>
        <fullName evidence="3">Uncharacterized protein</fullName>
    </submittedName>
</protein>
<gene>
    <name evidence="3" type="ORF">EDD32_3553</name>
</gene>
<evidence type="ECO:0000313" key="3">
    <source>
        <dbReference type="EMBL" id="RPF29002.1"/>
    </source>
</evidence>
<organism evidence="3 4">
    <name type="scientific">Georgenia muralis</name>
    <dbReference type="NCBI Taxonomy" id="154117"/>
    <lineage>
        <taxon>Bacteria</taxon>
        <taxon>Bacillati</taxon>
        <taxon>Actinomycetota</taxon>
        <taxon>Actinomycetes</taxon>
        <taxon>Micrococcales</taxon>
        <taxon>Bogoriellaceae</taxon>
        <taxon>Georgenia</taxon>
    </lineage>
</organism>
<feature type="compositionally biased region" description="Basic and acidic residues" evidence="2">
    <location>
        <begin position="331"/>
        <end position="343"/>
    </location>
</feature>
<feature type="coiled-coil region" evidence="1">
    <location>
        <begin position="106"/>
        <end position="140"/>
    </location>
</feature>
<dbReference type="AlphaFoldDB" id="A0A3N4ZU32"/>
<dbReference type="Proteomes" id="UP000280726">
    <property type="component" value="Unassembled WGS sequence"/>
</dbReference>
<evidence type="ECO:0000313" key="4">
    <source>
        <dbReference type="Proteomes" id="UP000280726"/>
    </source>
</evidence>